<accession>A0AAE2D6A9</accession>
<dbReference type="Proteomes" id="UP001292079">
    <property type="component" value="Unassembled WGS sequence"/>
</dbReference>
<evidence type="ECO:0000313" key="2">
    <source>
        <dbReference type="EMBL" id="KAK4471715.1"/>
    </source>
</evidence>
<evidence type="ECO:0000313" key="3">
    <source>
        <dbReference type="Proteomes" id="UP001292079"/>
    </source>
</evidence>
<dbReference type="AlphaFoldDB" id="A0AAE2D6A9"/>
<name>A0AAE2D6A9_SCHME</name>
<organism evidence="2 3">
    <name type="scientific">Schistosoma mekongi</name>
    <name type="common">Parasitic worm</name>
    <dbReference type="NCBI Taxonomy" id="38744"/>
    <lineage>
        <taxon>Eukaryota</taxon>
        <taxon>Metazoa</taxon>
        <taxon>Spiralia</taxon>
        <taxon>Lophotrochozoa</taxon>
        <taxon>Platyhelminthes</taxon>
        <taxon>Trematoda</taxon>
        <taxon>Digenea</taxon>
        <taxon>Strigeidida</taxon>
        <taxon>Schistosomatoidea</taxon>
        <taxon>Schistosomatidae</taxon>
        <taxon>Schistosoma</taxon>
    </lineage>
</organism>
<reference evidence="2" key="1">
    <citation type="submission" date="2022-04" db="EMBL/GenBank/DDBJ databases">
        <authorList>
            <person name="Xu L."/>
            <person name="Lv Z."/>
        </authorList>
    </citation>
    <scope>NUCLEOTIDE SEQUENCE</scope>
    <source>
        <strain evidence="2">LV_2022a</strain>
    </source>
</reference>
<evidence type="ECO:0000256" key="1">
    <source>
        <dbReference type="SAM" id="Coils"/>
    </source>
</evidence>
<dbReference type="EMBL" id="JALJAT010000003">
    <property type="protein sequence ID" value="KAK4471715.1"/>
    <property type="molecule type" value="Genomic_DNA"/>
</dbReference>
<gene>
    <name evidence="2" type="ORF">MN116_005117</name>
</gene>
<feature type="coiled-coil region" evidence="1">
    <location>
        <begin position="433"/>
        <end position="493"/>
    </location>
</feature>
<feature type="coiled-coil region" evidence="1">
    <location>
        <begin position="153"/>
        <end position="180"/>
    </location>
</feature>
<keyword evidence="3" id="KW-1185">Reference proteome</keyword>
<feature type="coiled-coil region" evidence="1">
    <location>
        <begin position="325"/>
        <end position="364"/>
    </location>
</feature>
<sequence>MNNYNNIPCEEDFFSKFGKYELEREKKRKELLQDYLKYKQIEEANFYNRFSDKKKQCHQPQYSSETDKFATESLGVQNTLPKGDLGYRLKELEKKINSLLSDQSATDHECPERFDLNDNSLVSYGESGATLKEIKKNVAPGNRDVENRYEEDLKRRLHQLSEADKRLNLIEEEYNKLKNFQNAYSEDYPGQTHENVRYLHPTSEKSAKAELEYSKQYQKEKYGKELRSQITEAENRRSHEKVQNKRDSCMCPVRSSVNKTSEALSDKKNSNLENLNPTECLYFDIGQRDLLTIQTSDPVLPVEKFSDNNSNKTNIPQVQDPKELKLKKMQYAEELRKQIEEAKAKKARQKKEDEEYNRKVEERNLNLDILKENNPIQKIDLAFSNHEQFCSKQNFKSLEVVRGINPEILTEVTETVKPNFARGGHGIFGSPLTEEQKRNLQQYKKELAQQIAEKRHFMELKKQKEIELEQRETERIQEEQAKMQKQFEMEQEQKQHTVGKDIHQYDDKCGEYEIKRKENHSEVNTKVVGVKNTKYKRPLKNIESPKSSPKILIGPDTSKINHLKQSASEASNKHSSEKTQSILRQLNTLRMQLDMEKSKIESVYHQQKHGGGYEREYIEIGSYKQRSRPRVNVKAVELFQDVSNNTRNIGRRSAQEITGHAKSNELENLFGRPYREDLSDIDQKQISLLKKQENYLQELKTELEQSTNNGNKAHLVRIKNLQDCNPTTMQSSVSDNDITFTKPQNDSDEMHMSNTFSEKSIDLNKIAEKNKQRLLRLDAMQLLNEVSDDPESVLERFVNEHDEIFSNEYKHNIF</sequence>
<proteinExistence type="predicted"/>
<reference evidence="2" key="2">
    <citation type="journal article" date="2023" name="Infect Dis Poverty">
        <title>Chromosome-scale genome of the human blood fluke Schistosoma mekongi and its implications for public health.</title>
        <authorList>
            <person name="Zhou M."/>
            <person name="Xu L."/>
            <person name="Xu D."/>
            <person name="Chen W."/>
            <person name="Khan J."/>
            <person name="Hu Y."/>
            <person name="Huang H."/>
            <person name="Wei H."/>
            <person name="Zhang Y."/>
            <person name="Chusongsang P."/>
            <person name="Tanasarnprasert K."/>
            <person name="Hu X."/>
            <person name="Limpanont Y."/>
            <person name="Lv Z."/>
        </authorList>
    </citation>
    <scope>NUCLEOTIDE SEQUENCE</scope>
    <source>
        <strain evidence="2">LV_2022a</strain>
    </source>
</reference>
<comment type="caution">
    <text evidence="2">The sequence shown here is derived from an EMBL/GenBank/DDBJ whole genome shotgun (WGS) entry which is preliminary data.</text>
</comment>
<evidence type="ECO:0008006" key="4">
    <source>
        <dbReference type="Google" id="ProtNLM"/>
    </source>
</evidence>
<keyword evidence="1" id="KW-0175">Coiled coil</keyword>
<protein>
    <recommendedName>
        <fullName evidence="4">DNA double-strand break repair rad50 ATPase</fullName>
    </recommendedName>
</protein>